<accession>A0AA41YBH9</accession>
<evidence type="ECO:0000313" key="2">
    <source>
        <dbReference type="EMBL" id="MCW0481677.1"/>
    </source>
</evidence>
<dbReference type="InterPro" id="IPR010295">
    <property type="entry name" value="DUF898"/>
</dbReference>
<dbReference type="AlphaFoldDB" id="A0AA41YBH9"/>
<feature type="transmembrane region" description="Helical" evidence="1">
    <location>
        <begin position="141"/>
        <end position="165"/>
    </location>
</feature>
<feature type="transmembrane region" description="Helical" evidence="1">
    <location>
        <begin position="92"/>
        <end position="114"/>
    </location>
</feature>
<comment type="caution">
    <text evidence="2">The sequence shown here is derived from an EMBL/GenBank/DDBJ whole genome shotgun (WGS) entry which is preliminary data.</text>
</comment>
<organism evidence="2 3">
    <name type="scientific">Gaoshiqia sediminis</name>
    <dbReference type="NCBI Taxonomy" id="2986998"/>
    <lineage>
        <taxon>Bacteria</taxon>
        <taxon>Pseudomonadati</taxon>
        <taxon>Bacteroidota</taxon>
        <taxon>Bacteroidia</taxon>
        <taxon>Marinilabiliales</taxon>
        <taxon>Prolixibacteraceae</taxon>
        <taxon>Gaoshiqia</taxon>
    </lineage>
</organism>
<dbReference type="EMBL" id="JAPAAF010000002">
    <property type="protein sequence ID" value="MCW0481677.1"/>
    <property type="molecule type" value="Genomic_DNA"/>
</dbReference>
<proteinExistence type="predicted"/>
<sequence length="317" mass="36162">MKNYFNFQLTGKKLFPIWVLFLILFFVPYIGLLVSIKSVESGGKPSLIFLPAMFLLIIVALALTFFLAKYFIEGVAYKEQTIKFSGTFGKYLGTMLLGFFLSIITLGIYGAWFMRDLHRFFVNHSSYQSNSFRFQGKGSQLFVIILLTLMLPTIAISVFVATMMLKSPGNAASVVIIQQLITLVIMVPYTYLVYKWMVNVDYKGMKIAWQTDFWNACGNIALEIVLTMITFGIYMPLAMVRLYKYFSDRTVASSSERILRFGYDADQLNDFLYLWGQILLTIVTLGIYYPWAICNIGSRMLGRTWLLEEVSPATATA</sequence>
<reference evidence="2" key="1">
    <citation type="submission" date="2022-10" db="EMBL/GenBank/DDBJ databases">
        <title>Gaoshiqiia sediminis gen. nov., sp. nov., isolated from coastal sediment.</title>
        <authorList>
            <person name="Yu W.X."/>
            <person name="Mu D.S."/>
            <person name="Du J.Z."/>
            <person name="Liang Y.Q."/>
        </authorList>
    </citation>
    <scope>NUCLEOTIDE SEQUENCE</scope>
    <source>
        <strain evidence="2">A06</strain>
    </source>
</reference>
<feature type="transmembrane region" description="Helical" evidence="1">
    <location>
        <begin position="15"/>
        <end position="36"/>
    </location>
</feature>
<keyword evidence="1" id="KW-0472">Membrane</keyword>
<evidence type="ECO:0000256" key="1">
    <source>
        <dbReference type="SAM" id="Phobius"/>
    </source>
</evidence>
<keyword evidence="3" id="KW-1185">Reference proteome</keyword>
<gene>
    <name evidence="2" type="ORF">N2K84_02975</name>
</gene>
<dbReference type="Proteomes" id="UP001163821">
    <property type="component" value="Unassembled WGS sequence"/>
</dbReference>
<feature type="transmembrane region" description="Helical" evidence="1">
    <location>
        <begin position="48"/>
        <end position="72"/>
    </location>
</feature>
<keyword evidence="1" id="KW-1133">Transmembrane helix</keyword>
<keyword evidence="1" id="KW-0812">Transmembrane</keyword>
<feature type="transmembrane region" description="Helical" evidence="1">
    <location>
        <begin position="171"/>
        <end position="192"/>
    </location>
</feature>
<dbReference type="Pfam" id="PF05987">
    <property type="entry name" value="DUF898"/>
    <property type="match status" value="1"/>
</dbReference>
<evidence type="ECO:0000313" key="3">
    <source>
        <dbReference type="Proteomes" id="UP001163821"/>
    </source>
</evidence>
<name>A0AA41YBH9_9BACT</name>
<feature type="transmembrane region" description="Helical" evidence="1">
    <location>
        <begin position="213"/>
        <end position="237"/>
    </location>
</feature>
<protein>
    <submittedName>
        <fullName evidence="2">YjgN family protein</fullName>
    </submittedName>
</protein>
<dbReference type="RefSeq" id="WP_282590286.1">
    <property type="nucleotide sequence ID" value="NZ_JAPAAF010000002.1"/>
</dbReference>
<feature type="transmembrane region" description="Helical" evidence="1">
    <location>
        <begin position="272"/>
        <end position="291"/>
    </location>
</feature>